<dbReference type="PATRIC" id="fig|1208365.4.peg.178"/>
<keyword evidence="5" id="KW-1185">Reference proteome</keyword>
<dbReference type="PANTHER" id="PTHR11669">
    <property type="entry name" value="REPLICATION FACTOR C / DNA POLYMERASE III GAMMA-TAU SUBUNIT"/>
    <property type="match status" value="1"/>
</dbReference>
<dbReference type="PANTHER" id="PTHR11669:SF8">
    <property type="entry name" value="DNA POLYMERASE III SUBUNIT DELTA"/>
    <property type="match status" value="1"/>
</dbReference>
<dbReference type="GO" id="GO:0003887">
    <property type="term" value="F:DNA-directed DNA polymerase activity"/>
    <property type="evidence" value="ECO:0007669"/>
    <property type="project" value="UniProtKB-KW"/>
</dbReference>
<comment type="catalytic activity">
    <reaction evidence="3">
        <text>DNA(n) + a 2'-deoxyribonucleoside 5'-triphosphate = DNA(n+1) + diphosphate</text>
        <dbReference type="Rhea" id="RHEA:22508"/>
        <dbReference type="Rhea" id="RHEA-COMP:17339"/>
        <dbReference type="Rhea" id="RHEA-COMP:17340"/>
        <dbReference type="ChEBI" id="CHEBI:33019"/>
        <dbReference type="ChEBI" id="CHEBI:61560"/>
        <dbReference type="ChEBI" id="CHEBI:173112"/>
        <dbReference type="EC" id="2.7.7.7"/>
    </reaction>
</comment>
<accession>K6FF20</accession>
<sequence length="329" mass="37498">MTIKHYPWLENTLKKYEQRNFASSIIIEGESGLAKSELASHFAKRLLCSQIDAPCDHCNSCNYYEASSHPDFCFLSSDSCSSSLYSISKAKKDSIVSKKIEGVRALNEYIGMSNSVSQRRVAVIYDAHLMNVNAQNALLKTLEELPANKHIFIVSNKRNYFLPTIYSRSSIISINNPNADTLNQWIIDQGYIDYSVLNFAPDSTPLEIKRLINDDLANQYLEITQTLNSFCLGKVSNSDLIKFFKDISINYDEKINAIILFLKICLAISTDFYKPHPVITVYAEKKVKSRIVSDLIEDLLDYKMQLMKVPALNEQIGLNHFLFKIKNIF</sequence>
<dbReference type="EMBL" id="AMWX01000001">
    <property type="protein sequence ID" value="EKO37197.1"/>
    <property type="molecule type" value="Genomic_DNA"/>
</dbReference>
<keyword evidence="2" id="KW-0808">Transferase</keyword>
<dbReference type="InterPro" id="IPR027417">
    <property type="entry name" value="P-loop_NTPase"/>
</dbReference>
<evidence type="ECO:0000256" key="3">
    <source>
        <dbReference type="ARBA" id="ARBA00049244"/>
    </source>
</evidence>
<evidence type="ECO:0000256" key="2">
    <source>
        <dbReference type="ARBA" id="ARBA00022932"/>
    </source>
</evidence>
<name>K6FF20_9GAMM</name>
<dbReference type="SUPFAM" id="SSF52540">
    <property type="entry name" value="P-loop containing nucleoside triphosphate hydrolases"/>
    <property type="match status" value="1"/>
</dbReference>
<dbReference type="InterPro" id="IPR050238">
    <property type="entry name" value="DNA_Rep/Repair_Clamp_Loader"/>
</dbReference>
<dbReference type="AlphaFoldDB" id="K6FF20"/>
<evidence type="ECO:0000313" key="5">
    <source>
        <dbReference type="Proteomes" id="UP000010310"/>
    </source>
</evidence>
<dbReference type="Gene3D" id="3.40.50.300">
    <property type="entry name" value="P-loop containing nucleotide triphosphate hydrolases"/>
    <property type="match status" value="1"/>
</dbReference>
<gene>
    <name evidence="4" type="ORF">B273_0174</name>
</gene>
<dbReference type="Proteomes" id="UP000010310">
    <property type="component" value="Unassembled WGS sequence"/>
</dbReference>
<dbReference type="GO" id="GO:0006261">
    <property type="term" value="P:DNA-templated DNA replication"/>
    <property type="evidence" value="ECO:0007669"/>
    <property type="project" value="TreeGrafter"/>
</dbReference>
<keyword evidence="2" id="KW-0239">DNA-directed DNA polymerase</keyword>
<dbReference type="Pfam" id="PF13177">
    <property type="entry name" value="DNA_pol3_delta2"/>
    <property type="match status" value="1"/>
</dbReference>
<evidence type="ECO:0000256" key="1">
    <source>
        <dbReference type="ARBA" id="ARBA00012417"/>
    </source>
</evidence>
<organism evidence="4 5">
    <name type="scientific">SAR86 cluster bacterium SAR86E</name>
    <dbReference type="NCBI Taxonomy" id="1208365"/>
    <lineage>
        <taxon>Bacteria</taxon>
        <taxon>Pseudomonadati</taxon>
        <taxon>Pseudomonadota</taxon>
        <taxon>Gammaproteobacteria</taxon>
        <taxon>SAR86 cluster</taxon>
    </lineage>
</organism>
<proteinExistence type="predicted"/>
<dbReference type="EC" id="2.7.7.7" evidence="1"/>
<evidence type="ECO:0000313" key="4">
    <source>
        <dbReference type="EMBL" id="EKO37197.1"/>
    </source>
</evidence>
<reference evidence="4 5" key="1">
    <citation type="submission" date="2012-09" db="EMBL/GenBank/DDBJ databases">
        <authorList>
            <person name="Dupont C.L."/>
            <person name="Rusch D.B."/>
            <person name="Lombardo M.-J."/>
            <person name="Novotny M."/>
            <person name="Yee-Greenbaum J."/>
            <person name="Laskin R."/>
        </authorList>
    </citation>
    <scope>NUCLEOTIDE SEQUENCE [LARGE SCALE GENOMIC DNA]</scope>
    <source>
        <strain evidence="4">SAR86E</strain>
    </source>
</reference>
<comment type="caution">
    <text evidence="4">The sequence shown here is derived from an EMBL/GenBank/DDBJ whole genome shotgun (WGS) entry which is preliminary data.</text>
</comment>
<protein>
    <recommendedName>
        <fullName evidence="1">DNA-directed DNA polymerase</fullName>
        <ecNumber evidence="1">2.7.7.7</ecNumber>
    </recommendedName>
</protein>
<keyword evidence="2" id="KW-0548">Nucleotidyltransferase</keyword>
<dbReference type="STRING" id="1208365.B273_0174"/>